<feature type="chain" id="PRO_5021974541" description="Peptidase A1 domain-containing protein" evidence="4">
    <location>
        <begin position="29"/>
        <end position="684"/>
    </location>
</feature>
<dbReference type="Pfam" id="PF00026">
    <property type="entry name" value="Asp"/>
    <property type="match status" value="1"/>
</dbReference>
<organism evidence="6 7">
    <name type="scientific">Venturia effusa</name>
    <dbReference type="NCBI Taxonomy" id="50376"/>
    <lineage>
        <taxon>Eukaryota</taxon>
        <taxon>Fungi</taxon>
        <taxon>Dikarya</taxon>
        <taxon>Ascomycota</taxon>
        <taxon>Pezizomycotina</taxon>
        <taxon>Dothideomycetes</taxon>
        <taxon>Pleosporomycetidae</taxon>
        <taxon>Venturiales</taxon>
        <taxon>Venturiaceae</taxon>
        <taxon>Venturia</taxon>
    </lineage>
</organism>
<dbReference type="Proteomes" id="UP000316270">
    <property type="component" value="Chromosome 7"/>
</dbReference>
<dbReference type="AlphaFoldDB" id="A0A517L9W5"/>
<dbReference type="PANTHER" id="PTHR47966">
    <property type="entry name" value="BETA-SITE APP-CLEAVING ENZYME, ISOFORM A-RELATED"/>
    <property type="match status" value="1"/>
</dbReference>
<dbReference type="InterPro" id="IPR033121">
    <property type="entry name" value="PEPTIDASE_A1"/>
</dbReference>
<feature type="domain" description="Peptidase A1" evidence="5">
    <location>
        <begin position="61"/>
        <end position="410"/>
    </location>
</feature>
<evidence type="ECO:0000256" key="1">
    <source>
        <dbReference type="ARBA" id="ARBA00007447"/>
    </source>
</evidence>
<dbReference type="SUPFAM" id="SSF50630">
    <property type="entry name" value="Acid proteases"/>
    <property type="match status" value="1"/>
</dbReference>
<evidence type="ECO:0000256" key="4">
    <source>
        <dbReference type="SAM" id="SignalP"/>
    </source>
</evidence>
<dbReference type="GO" id="GO:0006508">
    <property type="term" value="P:proteolysis"/>
    <property type="evidence" value="ECO:0007669"/>
    <property type="project" value="InterPro"/>
</dbReference>
<feature type="compositionally biased region" description="Basic and acidic residues" evidence="2">
    <location>
        <begin position="675"/>
        <end position="684"/>
    </location>
</feature>
<keyword evidence="3" id="KW-0472">Membrane</keyword>
<reference evidence="6 7" key="1">
    <citation type="submission" date="2019-07" db="EMBL/GenBank/DDBJ databases">
        <title>Finished genome of Venturia effusa.</title>
        <authorList>
            <person name="Young C.A."/>
            <person name="Cox M.P."/>
            <person name="Ganley A.R.D."/>
            <person name="David W.J."/>
        </authorList>
    </citation>
    <scope>NUCLEOTIDE SEQUENCE [LARGE SCALE GENOMIC DNA]</scope>
    <source>
        <strain evidence="7">albino</strain>
    </source>
</reference>
<dbReference type="InterPro" id="IPR001461">
    <property type="entry name" value="Aspartic_peptidase_A1"/>
</dbReference>
<dbReference type="PANTHER" id="PTHR47966:SF51">
    <property type="entry name" value="BETA-SITE APP-CLEAVING ENZYME, ISOFORM A-RELATED"/>
    <property type="match status" value="1"/>
</dbReference>
<keyword evidence="3" id="KW-0812">Transmembrane</keyword>
<dbReference type="InterPro" id="IPR021109">
    <property type="entry name" value="Peptidase_aspartic_dom_sf"/>
</dbReference>
<sequence>MLRFPTLPTASLCSTLLLLSSFAQSSLSLPSLKALTARAVTPPPINFPASQNWEGVDGAWNTFVLRLGNPEQTVRVIISTASQQTWVVDPRACPDDTSSNQSCAESRGTTFNLEKSSSWKPVGLYDLWIESNLGLVGNAEYAYETVGLAYPGEGGPTLTGQTVGAIATTSFYFGHFGINPKPTNFTNFTSQSPSFLTSLKQQGQIPSVSWGYTAGAPYRFTKVQGSLTLGGYDAGRLIPNGVIFPLAPDNERDILVSLQSVTSIDSTNTTTKLLQKPVYAYIDSTIAEIWLPVESCALFEQAFGLKYDSATELYLVPDNIHNQLLLTNPNITFNIAPWTQQAGHTDNVNIMLPYSAFDLTAKSPYQNLNRTTRYFPLRRADNDTQFTIGRTFLQEAYLTVDWERQNFSVSQVNWVAGAKSTILPISSFNHTSNSTTIDGGAGGAKKMAPLGIGAIAGIAVGVVVILLITAGFAFLCFRKKPAKSVKSPAKSVDTDSSSGDDANAATTVFPKAELPANESFRAEADGTFFGKGHSNTTSTVALVESDSKEREVFEMEGDMPVLQEAGGRQLSEKDVIRSREERINGRDIHNSPVSNENHTPTSVSAPSTLDSNRRRALLTPGEVIELSPIEGRSIGTHLPISPLDGSQGSHTNLFSALSPISPGGTTISGGVSPDTARKRFSYED</sequence>
<gene>
    <name evidence="6" type="ORF">FKW77_009117</name>
</gene>
<protein>
    <recommendedName>
        <fullName evidence="5">Peptidase A1 domain-containing protein</fullName>
    </recommendedName>
</protein>
<keyword evidence="3" id="KW-1133">Transmembrane helix</keyword>
<dbReference type="CDD" id="cd05471">
    <property type="entry name" value="pepsin_like"/>
    <property type="match status" value="1"/>
</dbReference>
<feature type="compositionally biased region" description="Polar residues" evidence="2">
    <location>
        <begin position="591"/>
        <end position="610"/>
    </location>
</feature>
<feature type="region of interest" description="Disordered" evidence="2">
    <location>
        <begin position="579"/>
        <end position="612"/>
    </location>
</feature>
<dbReference type="PROSITE" id="PS51767">
    <property type="entry name" value="PEPTIDASE_A1"/>
    <property type="match status" value="1"/>
</dbReference>
<dbReference type="OrthoDB" id="4074350at2759"/>
<dbReference type="Gene3D" id="2.40.70.10">
    <property type="entry name" value="Acid Proteases"/>
    <property type="match status" value="2"/>
</dbReference>
<feature type="compositionally biased region" description="Basic and acidic residues" evidence="2">
    <location>
        <begin position="579"/>
        <end position="589"/>
    </location>
</feature>
<feature type="signal peptide" evidence="4">
    <location>
        <begin position="1"/>
        <end position="28"/>
    </location>
</feature>
<evidence type="ECO:0000256" key="2">
    <source>
        <dbReference type="SAM" id="MobiDB-lite"/>
    </source>
</evidence>
<feature type="transmembrane region" description="Helical" evidence="3">
    <location>
        <begin position="454"/>
        <end position="477"/>
    </location>
</feature>
<keyword evidence="4" id="KW-0732">Signal</keyword>
<evidence type="ECO:0000259" key="5">
    <source>
        <dbReference type="PROSITE" id="PS51767"/>
    </source>
</evidence>
<dbReference type="GO" id="GO:0004190">
    <property type="term" value="F:aspartic-type endopeptidase activity"/>
    <property type="evidence" value="ECO:0007669"/>
    <property type="project" value="InterPro"/>
</dbReference>
<dbReference type="EMBL" id="CP042191">
    <property type="protein sequence ID" value="QDS72421.1"/>
    <property type="molecule type" value="Genomic_DNA"/>
</dbReference>
<dbReference type="STRING" id="50376.A0A517L9W5"/>
<dbReference type="InterPro" id="IPR034164">
    <property type="entry name" value="Pepsin-like_dom"/>
</dbReference>
<dbReference type="GO" id="GO:0000324">
    <property type="term" value="C:fungal-type vacuole"/>
    <property type="evidence" value="ECO:0007669"/>
    <property type="project" value="TreeGrafter"/>
</dbReference>
<evidence type="ECO:0000313" key="6">
    <source>
        <dbReference type="EMBL" id="QDS72421.1"/>
    </source>
</evidence>
<name>A0A517L9W5_9PEZI</name>
<evidence type="ECO:0000313" key="7">
    <source>
        <dbReference type="Proteomes" id="UP000316270"/>
    </source>
</evidence>
<accession>A0A517L9W5</accession>
<comment type="similarity">
    <text evidence="1">Belongs to the peptidase A1 family.</text>
</comment>
<evidence type="ECO:0000256" key="3">
    <source>
        <dbReference type="SAM" id="Phobius"/>
    </source>
</evidence>
<feature type="region of interest" description="Disordered" evidence="2">
    <location>
        <begin position="637"/>
        <end position="684"/>
    </location>
</feature>
<proteinExistence type="inferred from homology"/>
<feature type="compositionally biased region" description="Polar residues" evidence="2">
    <location>
        <begin position="644"/>
        <end position="655"/>
    </location>
</feature>
<keyword evidence="7" id="KW-1185">Reference proteome</keyword>